<proteinExistence type="predicted"/>
<organism evidence="1 2">
    <name type="scientific">Mesorhizobium alhagi CCNWXJ12-2</name>
    <dbReference type="NCBI Taxonomy" id="1107882"/>
    <lineage>
        <taxon>Bacteria</taxon>
        <taxon>Pseudomonadati</taxon>
        <taxon>Pseudomonadota</taxon>
        <taxon>Alphaproteobacteria</taxon>
        <taxon>Hyphomicrobiales</taxon>
        <taxon>Phyllobacteriaceae</taxon>
        <taxon>Allomesorhizobium</taxon>
    </lineage>
</organism>
<dbReference type="AlphaFoldDB" id="H0HYP4"/>
<gene>
    <name evidence="1" type="ORF">MAXJ12_26623</name>
</gene>
<evidence type="ECO:0000313" key="2">
    <source>
        <dbReference type="Proteomes" id="UP000003250"/>
    </source>
</evidence>
<sequence>MRTFNMVLFGKACLRQRPEIRLEALIMRVCRVARSCQFGFATSAAFARFGFVRLEFRISAIAANWPLLRNASARW</sequence>
<keyword evidence="2" id="KW-1185">Reference proteome</keyword>
<dbReference type="Proteomes" id="UP000003250">
    <property type="component" value="Unassembled WGS sequence"/>
</dbReference>
<accession>H0HYP4</accession>
<dbReference type="EMBL" id="AHAM01000224">
    <property type="protein sequence ID" value="EHK54149.1"/>
    <property type="molecule type" value="Genomic_DNA"/>
</dbReference>
<reference evidence="1 2" key="1">
    <citation type="journal article" date="2012" name="J. Bacteriol.">
        <title>Draft Genome Sequence of Mesorhizobium alhagi CCNWXJ12-2T, a Novel Salt-Resistant Species Isolated from the Desert of Northwestern China.</title>
        <authorList>
            <person name="Zhou M."/>
            <person name="Chen W."/>
            <person name="Chen H."/>
            <person name="Wei G."/>
        </authorList>
    </citation>
    <scope>NUCLEOTIDE SEQUENCE [LARGE SCALE GENOMIC DNA]</scope>
    <source>
        <strain evidence="1 2">CCNWXJ12-2</strain>
    </source>
</reference>
<name>H0HYP4_9HYPH</name>
<evidence type="ECO:0000313" key="1">
    <source>
        <dbReference type="EMBL" id="EHK54149.1"/>
    </source>
</evidence>
<protein>
    <submittedName>
        <fullName evidence="1">Uncharacterized protein</fullName>
    </submittedName>
</protein>